<organism evidence="3 4">
    <name type="scientific">Kaistia soli DSM 19436</name>
    <dbReference type="NCBI Taxonomy" id="1122133"/>
    <lineage>
        <taxon>Bacteria</taxon>
        <taxon>Pseudomonadati</taxon>
        <taxon>Pseudomonadota</taxon>
        <taxon>Alphaproteobacteria</taxon>
        <taxon>Hyphomicrobiales</taxon>
        <taxon>Kaistiaceae</taxon>
        <taxon>Kaistia</taxon>
    </lineage>
</organism>
<evidence type="ECO:0000313" key="3">
    <source>
        <dbReference type="EMBL" id="SHG77972.1"/>
    </source>
</evidence>
<gene>
    <name evidence="3" type="ORF">SAMN02745157_4813</name>
</gene>
<dbReference type="Gene3D" id="3.30.530.20">
    <property type="match status" value="1"/>
</dbReference>
<dbReference type="InterPro" id="IPR013538">
    <property type="entry name" value="ASHA1/2-like_C"/>
</dbReference>
<protein>
    <submittedName>
        <fullName evidence="3">Uncharacterized conserved protein YndB, AHSA1/START domain</fullName>
    </submittedName>
</protein>
<dbReference type="STRING" id="1122133.SAMN02745157_4813"/>
<dbReference type="AlphaFoldDB" id="A0A1M5MLQ0"/>
<dbReference type="RefSeq" id="WP_073058147.1">
    <property type="nucleotide sequence ID" value="NZ_FQUP01000007.1"/>
</dbReference>
<evidence type="ECO:0000256" key="1">
    <source>
        <dbReference type="ARBA" id="ARBA00006817"/>
    </source>
</evidence>
<reference evidence="3 4" key="1">
    <citation type="submission" date="2016-11" db="EMBL/GenBank/DDBJ databases">
        <authorList>
            <person name="Jaros S."/>
            <person name="Januszkiewicz K."/>
            <person name="Wedrychowicz H."/>
        </authorList>
    </citation>
    <scope>NUCLEOTIDE SEQUENCE [LARGE SCALE GENOMIC DNA]</scope>
    <source>
        <strain evidence="3 4">DSM 19436</strain>
    </source>
</reference>
<dbReference type="SUPFAM" id="SSF55961">
    <property type="entry name" value="Bet v1-like"/>
    <property type="match status" value="1"/>
</dbReference>
<keyword evidence="4" id="KW-1185">Reference proteome</keyword>
<dbReference type="CDD" id="cd08898">
    <property type="entry name" value="SRPBCC_CalC_Aha1-like_5"/>
    <property type="match status" value="1"/>
</dbReference>
<proteinExistence type="inferred from homology"/>
<sequence>MTTDEIKKEIVLRATRERVWNALTESGEFGIWFGVRIDGPFIAGHEAVGHIVPTEVDPEVAKLQEPYRGTIFRIRIEQIDPMHLFSFRWHPFAVDPSKSYDTEPTTLVTFQLADVEGGTLLTITESGFDQLPIDRRRSALEANDGGWEHQAKLVAKYLALDGKRDAP</sequence>
<dbReference type="Proteomes" id="UP000184485">
    <property type="component" value="Unassembled WGS sequence"/>
</dbReference>
<feature type="domain" description="Activator of Hsp90 ATPase homologue 1/2-like C-terminal" evidence="2">
    <location>
        <begin position="14"/>
        <end position="158"/>
    </location>
</feature>
<evidence type="ECO:0000313" key="4">
    <source>
        <dbReference type="Proteomes" id="UP000184485"/>
    </source>
</evidence>
<evidence type="ECO:0000259" key="2">
    <source>
        <dbReference type="Pfam" id="PF08327"/>
    </source>
</evidence>
<dbReference type="Pfam" id="PF08327">
    <property type="entry name" value="AHSA1"/>
    <property type="match status" value="1"/>
</dbReference>
<dbReference type="InterPro" id="IPR023393">
    <property type="entry name" value="START-like_dom_sf"/>
</dbReference>
<accession>A0A1M5MLQ0</accession>
<name>A0A1M5MLQ0_9HYPH</name>
<comment type="similarity">
    <text evidence="1">Belongs to the AHA1 family.</text>
</comment>
<dbReference type="EMBL" id="FQUP01000007">
    <property type="protein sequence ID" value="SHG77972.1"/>
    <property type="molecule type" value="Genomic_DNA"/>
</dbReference>